<accession>E6K0A2</accession>
<keyword evidence="2" id="KW-1133">Transmembrane helix</keyword>
<reference evidence="3 4" key="1">
    <citation type="submission" date="2010-12" db="EMBL/GenBank/DDBJ databases">
        <authorList>
            <person name="Muzny D."/>
            <person name="Qin X."/>
            <person name="Buhay C."/>
            <person name="Dugan-Rocha S."/>
            <person name="Ding Y."/>
            <person name="Chen G."/>
            <person name="Hawes A."/>
            <person name="Holder M."/>
            <person name="Jhangiani S."/>
            <person name="Johnson A."/>
            <person name="Khan Z."/>
            <person name="Li Z."/>
            <person name="Liu W."/>
            <person name="Liu X."/>
            <person name="Perez L."/>
            <person name="Shen H."/>
            <person name="Wang Q."/>
            <person name="Watt J."/>
            <person name="Xi L."/>
            <person name="Xin Y."/>
            <person name="Zhou J."/>
            <person name="Deng J."/>
            <person name="Jiang H."/>
            <person name="Liu Y."/>
            <person name="Qu J."/>
            <person name="Song X.-Z."/>
            <person name="Zhang L."/>
            <person name="Villasana D."/>
            <person name="Johnson A."/>
            <person name="Liu J."/>
            <person name="Liyanage D."/>
            <person name="Lorensuhewa L."/>
            <person name="Robinson T."/>
            <person name="Song A."/>
            <person name="Song B.-B."/>
            <person name="Dinh H."/>
            <person name="Thornton R."/>
            <person name="Coyle M."/>
            <person name="Francisco L."/>
            <person name="Jackson L."/>
            <person name="Javaid M."/>
            <person name="Korchina V."/>
            <person name="Kovar C."/>
            <person name="Mata R."/>
            <person name="Mathew T."/>
            <person name="Ngo R."/>
            <person name="Nguyen L."/>
            <person name="Nguyen N."/>
            <person name="Okwuonu G."/>
            <person name="Ongeri F."/>
            <person name="Pham C."/>
            <person name="Simmons D."/>
            <person name="Wilczek-Boney K."/>
            <person name="Hale W."/>
            <person name="Jakkamsetti A."/>
            <person name="Pham P."/>
            <person name="Ruth R."/>
            <person name="San Lucas F."/>
            <person name="Warren J."/>
            <person name="Zhang J."/>
            <person name="Zhao Z."/>
            <person name="Zhou C."/>
            <person name="Zhu D."/>
            <person name="Lee S."/>
            <person name="Bess C."/>
            <person name="Blankenburg K."/>
            <person name="Forbes L."/>
            <person name="Fu Q."/>
            <person name="Gubbala S."/>
            <person name="Hirani K."/>
            <person name="Jayaseelan J.C."/>
            <person name="Lara F."/>
            <person name="Munidasa M."/>
            <person name="Palculict T."/>
            <person name="Patil S."/>
            <person name="Pu L.-L."/>
            <person name="Saada N."/>
            <person name="Tang L."/>
            <person name="Weissenberger G."/>
            <person name="Zhu Y."/>
            <person name="Hemphill L."/>
            <person name="Shang Y."/>
            <person name="Youmans B."/>
            <person name="Ayvaz T."/>
            <person name="Ross M."/>
            <person name="Santibanez J."/>
            <person name="Aqrawi P."/>
            <person name="Gross S."/>
            <person name="Joshi V."/>
            <person name="Fowler G."/>
            <person name="Nazareth L."/>
            <person name="Reid J."/>
            <person name="Worley K."/>
            <person name="Petrosino J."/>
            <person name="Highlander S."/>
            <person name="Gibbs R."/>
        </authorList>
    </citation>
    <scope>NUCLEOTIDE SEQUENCE [LARGE SCALE GENOMIC DNA]</scope>
    <source>
        <strain evidence="3 4">DSM 10105</strain>
    </source>
</reference>
<feature type="compositionally biased region" description="Acidic residues" evidence="1">
    <location>
        <begin position="222"/>
        <end position="240"/>
    </location>
</feature>
<feature type="transmembrane region" description="Helical" evidence="2">
    <location>
        <begin position="62"/>
        <end position="82"/>
    </location>
</feature>
<feature type="compositionally biased region" description="Polar residues" evidence="1">
    <location>
        <begin position="28"/>
        <end position="37"/>
    </location>
</feature>
<evidence type="ECO:0000313" key="4">
    <source>
        <dbReference type="Proteomes" id="UP000004946"/>
    </source>
</evidence>
<gene>
    <name evidence="3" type="ORF">HMPREF0620_0298</name>
</gene>
<sequence>MRARWHIPKKVKHDQGEEGMTTMPEPHNPSTDQTRPQMTPDASARDIPLSVRRRMYEERKKGWRFPIIVLIAILVIAGINLAQKVHMNDLARSPETTRLIRKNLRGIDPNAFTDSGAIKSYHIKFFSASRHYSEPGFSVVVVVQGDGWEEEMNYVFEQKLNFGPYSNMISPEPTMLYKHLEKHYGKEYVRILKYGDAKTLKGRWGKEKDEDENDYWGADDHLDSDDLDEDDGTAEDGYAD</sequence>
<dbReference type="Proteomes" id="UP000004946">
    <property type="component" value="Chromosome"/>
</dbReference>
<keyword evidence="4" id="KW-1185">Reference proteome</keyword>
<dbReference type="KEGG" id="pdo:PSDT_1288"/>
<dbReference type="HOGENOM" id="CLU_1249634_0_0_11"/>
<evidence type="ECO:0000256" key="2">
    <source>
        <dbReference type="SAM" id="Phobius"/>
    </source>
</evidence>
<proteinExistence type="predicted"/>
<organism evidence="3 4">
    <name type="scientific">Parascardovia denticolens DSM 10105 = JCM 12538</name>
    <dbReference type="NCBI Taxonomy" id="864564"/>
    <lineage>
        <taxon>Bacteria</taxon>
        <taxon>Bacillati</taxon>
        <taxon>Actinomycetota</taxon>
        <taxon>Actinomycetes</taxon>
        <taxon>Bifidobacteriales</taxon>
        <taxon>Bifidobacteriaceae</taxon>
        <taxon>Parascardovia</taxon>
    </lineage>
</organism>
<feature type="region of interest" description="Disordered" evidence="1">
    <location>
        <begin position="1"/>
        <end position="42"/>
    </location>
</feature>
<dbReference type="EMBL" id="AEON01000001">
    <property type="protein sequence ID" value="EFT83293.1"/>
    <property type="molecule type" value="Genomic_DNA"/>
</dbReference>
<dbReference type="PATRIC" id="fig|864564.6.peg.1415"/>
<keyword evidence="2" id="KW-0812">Transmembrane</keyword>
<dbReference type="AlphaFoldDB" id="E6K0A2"/>
<feature type="region of interest" description="Disordered" evidence="1">
    <location>
        <begin position="202"/>
        <end position="240"/>
    </location>
</feature>
<name>E6K0A2_PARDN</name>
<keyword evidence="2" id="KW-0472">Membrane</keyword>
<evidence type="ECO:0000313" key="3">
    <source>
        <dbReference type="EMBL" id="EFT83293.1"/>
    </source>
</evidence>
<evidence type="ECO:0000256" key="1">
    <source>
        <dbReference type="SAM" id="MobiDB-lite"/>
    </source>
</evidence>
<comment type="caution">
    <text evidence="3">The sequence shown here is derived from an EMBL/GenBank/DDBJ whole genome shotgun (WGS) entry which is preliminary data.</text>
</comment>
<protein>
    <submittedName>
        <fullName evidence="3">Uncharacterized protein</fullName>
    </submittedName>
</protein>
<feature type="compositionally biased region" description="Basic residues" evidence="1">
    <location>
        <begin position="1"/>
        <end position="12"/>
    </location>
</feature>